<keyword evidence="1" id="KW-0732">Signal</keyword>
<proteinExistence type="predicted"/>
<reference evidence="2 3" key="1">
    <citation type="submission" date="2019-01" db="EMBL/GenBank/DDBJ databases">
        <title>Complete genome sequence of Erythrobacter flavus KJ5.</title>
        <authorList>
            <person name="Kanesaki Y."/>
            <person name="Brotosudarmo T."/>
            <person name="Moriuchi R."/>
            <person name="Awai K."/>
        </authorList>
    </citation>
    <scope>NUCLEOTIDE SEQUENCE [LARGE SCALE GENOMIC DNA]</scope>
    <source>
        <strain evidence="2 3">KJ5</strain>
    </source>
</reference>
<dbReference type="Proteomes" id="UP000290057">
    <property type="component" value="Chromosome"/>
</dbReference>
<feature type="signal peptide" evidence="1">
    <location>
        <begin position="1"/>
        <end position="18"/>
    </location>
</feature>
<organism evidence="2 3">
    <name type="scientific">Qipengyuania flava</name>
    <dbReference type="NCBI Taxonomy" id="192812"/>
    <lineage>
        <taxon>Bacteria</taxon>
        <taxon>Pseudomonadati</taxon>
        <taxon>Pseudomonadota</taxon>
        <taxon>Alphaproteobacteria</taxon>
        <taxon>Sphingomonadales</taxon>
        <taxon>Erythrobacteraceae</taxon>
        <taxon>Qipengyuania</taxon>
    </lineage>
</organism>
<name>A0A3T1CIG7_9SPHN</name>
<feature type="chain" id="PRO_5019029387" description="Lipoprotein" evidence="1">
    <location>
        <begin position="19"/>
        <end position="130"/>
    </location>
</feature>
<evidence type="ECO:0000313" key="2">
    <source>
        <dbReference type="EMBL" id="BBI20713.1"/>
    </source>
</evidence>
<evidence type="ECO:0008006" key="4">
    <source>
        <dbReference type="Google" id="ProtNLM"/>
    </source>
</evidence>
<evidence type="ECO:0000313" key="3">
    <source>
        <dbReference type="Proteomes" id="UP000290057"/>
    </source>
</evidence>
<sequence>MKAYLAAALILPLTSACAIIPDTPRSNGDAARQGTAVAINAPVWAGDTILTPLGVTEDSRCPANARCVWPGKITVSTRVAATHWVQTAPLTLGEPYTVMGRTYVLVSATPEQATERTIPAGDYRFVFERR</sequence>
<gene>
    <name evidence="2" type="ORF">EKJ_15600</name>
</gene>
<accession>A0A3T1CIG7</accession>
<dbReference type="RefSeq" id="WP_067500645.1">
    <property type="nucleotide sequence ID" value="NZ_AP019389.1"/>
</dbReference>
<protein>
    <recommendedName>
        <fullName evidence="4">Lipoprotein</fullName>
    </recommendedName>
</protein>
<dbReference type="PROSITE" id="PS51257">
    <property type="entry name" value="PROKAR_LIPOPROTEIN"/>
    <property type="match status" value="1"/>
</dbReference>
<evidence type="ECO:0000256" key="1">
    <source>
        <dbReference type="SAM" id="SignalP"/>
    </source>
</evidence>
<keyword evidence="3" id="KW-1185">Reference proteome</keyword>
<dbReference type="AlphaFoldDB" id="A0A3T1CIG7"/>
<dbReference type="EMBL" id="AP019389">
    <property type="protein sequence ID" value="BBI20713.1"/>
    <property type="molecule type" value="Genomic_DNA"/>
</dbReference>